<sequence length="508" mass="55792">MQKLNKPLILSSIIATTAIIITLALGCGDNPSKAPVAETGETLSKKYCVSCHKYPEPALLDRETWAKHVLPAMAPHLGIGVYGDDQYVNAPSAKAMLGYEDWMKIVDFYKTTAPKTLTPAKPPVVPVHDWAGFKLQLPKHANTTPATTTMVAFDTISKQYFTSDRATNSIYQWSPMLKQLTAKQYNSPAVDAYFSKDAKSVEHAAFTFIGSMDAVDVATGSVVDMPLAGGSETPVAVNLPRPMQSLIADFDKDGLPDRLVCSFGHNFGGLFLYKQTATGQYQKTTISSMPGAEQATIGDFNNDGWPDVACLFAQAQEGVWLFLNDKKGGFTTTNLLHFPPVYGSSSFQMVDINNDGKLDILYTCGDNGDFSRVLKPYHGVYIFLNMGGFKYKQAYFYPVNGATKAIATDFNGDGKQDIALIAFFSDLKNNPEEGFTYFEQTGTMQFTPHRLPLSKYGRWICMDVKDVDGNGKPDVVLGNYAIGFMNQGETKALWDTYTPFVVLKNMGK</sequence>
<dbReference type="PANTHER" id="PTHR46580:SF2">
    <property type="entry name" value="MAM DOMAIN-CONTAINING PROTEIN"/>
    <property type="match status" value="1"/>
</dbReference>
<dbReference type="Gene3D" id="2.130.10.130">
    <property type="entry name" value="Integrin alpha, N-terminal"/>
    <property type="match status" value="2"/>
</dbReference>
<dbReference type="OrthoDB" id="974255at2"/>
<proteinExistence type="predicted"/>
<evidence type="ECO:0000256" key="1">
    <source>
        <dbReference type="ARBA" id="ARBA00022729"/>
    </source>
</evidence>
<accession>A0A1S9P7P5</accession>
<dbReference type="SUPFAM" id="SSF69318">
    <property type="entry name" value="Integrin alpha N-terminal domain"/>
    <property type="match status" value="1"/>
</dbReference>
<evidence type="ECO:0000313" key="3">
    <source>
        <dbReference type="Proteomes" id="UP000189739"/>
    </source>
</evidence>
<name>A0A1S9P7P5_9SPHI</name>
<keyword evidence="3" id="KW-1185">Reference proteome</keyword>
<organism evidence="2 3">
    <name type="scientific">Mucilaginibacter pedocola</name>
    <dbReference type="NCBI Taxonomy" id="1792845"/>
    <lineage>
        <taxon>Bacteria</taxon>
        <taxon>Pseudomonadati</taxon>
        <taxon>Bacteroidota</taxon>
        <taxon>Sphingobacteriia</taxon>
        <taxon>Sphingobacteriales</taxon>
        <taxon>Sphingobacteriaceae</taxon>
        <taxon>Mucilaginibacter</taxon>
    </lineage>
</organism>
<reference evidence="2 3" key="1">
    <citation type="submission" date="2016-07" db="EMBL/GenBank/DDBJ databases">
        <title>Genomic analysis of zinc-resistant bacterium Mucilaginibacter pedocola TBZ30.</title>
        <authorList>
            <person name="Huang J."/>
            <person name="Tang J."/>
        </authorList>
    </citation>
    <scope>NUCLEOTIDE SEQUENCE [LARGE SCALE GENOMIC DNA]</scope>
    <source>
        <strain evidence="2 3">TBZ30</strain>
    </source>
</reference>
<dbReference type="InterPro" id="IPR028994">
    <property type="entry name" value="Integrin_alpha_N"/>
</dbReference>
<dbReference type="PANTHER" id="PTHR46580">
    <property type="entry name" value="SENSOR KINASE-RELATED"/>
    <property type="match status" value="1"/>
</dbReference>
<evidence type="ECO:0008006" key="4">
    <source>
        <dbReference type="Google" id="ProtNLM"/>
    </source>
</evidence>
<dbReference type="STRING" id="1792845.BC343_15640"/>
<comment type="caution">
    <text evidence="2">The sequence shown here is derived from an EMBL/GenBank/DDBJ whole genome shotgun (WGS) entry which is preliminary data.</text>
</comment>
<dbReference type="RefSeq" id="WP_078350843.1">
    <property type="nucleotide sequence ID" value="NZ_MBTF01000037.1"/>
</dbReference>
<protein>
    <recommendedName>
        <fullName evidence="4">Cytochrome c domain-containing protein</fullName>
    </recommendedName>
</protein>
<dbReference type="EMBL" id="MBTF01000037">
    <property type="protein sequence ID" value="OOQ56972.1"/>
    <property type="molecule type" value="Genomic_DNA"/>
</dbReference>
<dbReference type="InterPro" id="IPR013517">
    <property type="entry name" value="FG-GAP"/>
</dbReference>
<evidence type="ECO:0000313" key="2">
    <source>
        <dbReference type="EMBL" id="OOQ56972.1"/>
    </source>
</evidence>
<dbReference type="Pfam" id="PF13517">
    <property type="entry name" value="FG-GAP_3"/>
    <property type="match status" value="2"/>
</dbReference>
<gene>
    <name evidence="2" type="ORF">BC343_15640</name>
</gene>
<dbReference type="PROSITE" id="PS51257">
    <property type="entry name" value="PROKAR_LIPOPROTEIN"/>
    <property type="match status" value="1"/>
</dbReference>
<dbReference type="Proteomes" id="UP000189739">
    <property type="component" value="Unassembled WGS sequence"/>
</dbReference>
<dbReference type="AlphaFoldDB" id="A0A1S9P7P5"/>
<keyword evidence="1" id="KW-0732">Signal</keyword>